<evidence type="ECO:0000313" key="6">
    <source>
        <dbReference type="EMBL" id="CAE1302772.1"/>
    </source>
</evidence>
<feature type="coiled-coil region" evidence="3">
    <location>
        <begin position="240"/>
        <end position="267"/>
    </location>
</feature>
<dbReference type="FunFam" id="1.20.1410.10:FF:000006">
    <property type="entry name" value="Huntingtin interacting protein"/>
    <property type="match status" value="1"/>
</dbReference>
<keyword evidence="3" id="KW-0175">Coiled coil</keyword>
<accession>A0A812DKA0</accession>
<dbReference type="InterPro" id="IPR030224">
    <property type="entry name" value="Sla2_fam"/>
</dbReference>
<dbReference type="AlphaFoldDB" id="A0A812DKA0"/>
<feature type="domain" description="I/LWEQ" evidence="5">
    <location>
        <begin position="275"/>
        <end position="516"/>
    </location>
</feature>
<evidence type="ECO:0000256" key="4">
    <source>
        <dbReference type="SAM" id="MobiDB-lite"/>
    </source>
</evidence>
<evidence type="ECO:0000256" key="1">
    <source>
        <dbReference type="ARBA" id="ARBA00004496"/>
    </source>
</evidence>
<dbReference type="PANTHER" id="PTHR10407">
    <property type="entry name" value="HUNTINGTIN INTERACTING PROTEIN 1"/>
    <property type="match status" value="1"/>
</dbReference>
<dbReference type="GO" id="GO:0051015">
    <property type="term" value="F:actin filament binding"/>
    <property type="evidence" value="ECO:0007669"/>
    <property type="project" value="TreeGrafter"/>
</dbReference>
<dbReference type="GO" id="GO:0030864">
    <property type="term" value="C:cortical actin cytoskeleton"/>
    <property type="evidence" value="ECO:0007669"/>
    <property type="project" value="TreeGrafter"/>
</dbReference>
<evidence type="ECO:0000259" key="5">
    <source>
        <dbReference type="PROSITE" id="PS50945"/>
    </source>
</evidence>
<feature type="compositionally biased region" description="Low complexity" evidence="4">
    <location>
        <begin position="24"/>
        <end position="34"/>
    </location>
</feature>
<gene>
    <name evidence="6" type="ORF">SPHA_55198</name>
</gene>
<dbReference type="GO" id="GO:0035615">
    <property type="term" value="F:clathrin adaptor activity"/>
    <property type="evidence" value="ECO:0007669"/>
    <property type="project" value="TreeGrafter"/>
</dbReference>
<dbReference type="Pfam" id="PF01608">
    <property type="entry name" value="I_LWEQ"/>
    <property type="match status" value="1"/>
</dbReference>
<dbReference type="EMBL" id="CAHIKZ030003658">
    <property type="protein sequence ID" value="CAE1302772.1"/>
    <property type="molecule type" value="Genomic_DNA"/>
</dbReference>
<dbReference type="GO" id="GO:0080025">
    <property type="term" value="F:phosphatidylinositol-3,5-bisphosphate binding"/>
    <property type="evidence" value="ECO:0007669"/>
    <property type="project" value="TreeGrafter"/>
</dbReference>
<dbReference type="SMART" id="SM00307">
    <property type="entry name" value="ILWEQ"/>
    <property type="match status" value="1"/>
</dbReference>
<dbReference type="GO" id="GO:0007015">
    <property type="term" value="P:actin filament organization"/>
    <property type="evidence" value="ECO:0007669"/>
    <property type="project" value="TreeGrafter"/>
</dbReference>
<dbReference type="InterPro" id="IPR002558">
    <property type="entry name" value="ILWEQ_dom"/>
</dbReference>
<dbReference type="GO" id="GO:0032051">
    <property type="term" value="F:clathrin light chain binding"/>
    <property type="evidence" value="ECO:0007669"/>
    <property type="project" value="TreeGrafter"/>
</dbReference>
<name>A0A812DKA0_ACAPH</name>
<dbReference type="GO" id="GO:0030136">
    <property type="term" value="C:clathrin-coated vesicle"/>
    <property type="evidence" value="ECO:0007669"/>
    <property type="project" value="TreeGrafter"/>
</dbReference>
<dbReference type="GO" id="GO:0043325">
    <property type="term" value="F:phosphatidylinositol-3,4-bisphosphate binding"/>
    <property type="evidence" value="ECO:0007669"/>
    <property type="project" value="TreeGrafter"/>
</dbReference>
<dbReference type="Gene3D" id="1.20.1410.10">
    <property type="entry name" value="I/LWEQ domain"/>
    <property type="match status" value="1"/>
</dbReference>
<dbReference type="PANTHER" id="PTHR10407:SF15">
    <property type="entry name" value="HUNTINGTIN INTERACTING PROTEIN 1"/>
    <property type="match status" value="1"/>
</dbReference>
<organism evidence="6 7">
    <name type="scientific">Acanthosepion pharaonis</name>
    <name type="common">Pharaoh cuttlefish</name>
    <name type="synonym">Sepia pharaonis</name>
    <dbReference type="NCBI Taxonomy" id="158019"/>
    <lineage>
        <taxon>Eukaryota</taxon>
        <taxon>Metazoa</taxon>
        <taxon>Spiralia</taxon>
        <taxon>Lophotrochozoa</taxon>
        <taxon>Mollusca</taxon>
        <taxon>Cephalopoda</taxon>
        <taxon>Coleoidea</taxon>
        <taxon>Decapodiformes</taxon>
        <taxon>Sepiida</taxon>
        <taxon>Sepiina</taxon>
        <taxon>Sepiidae</taxon>
        <taxon>Acanthosepion</taxon>
    </lineage>
</organism>
<comment type="subcellular location">
    <subcellularLocation>
        <location evidence="1">Cytoplasm</location>
    </subcellularLocation>
</comment>
<comment type="caution">
    <text evidence="6">The sequence shown here is derived from an EMBL/GenBank/DDBJ whole genome shotgun (WGS) entry which is preliminary data.</text>
</comment>
<dbReference type="InterPro" id="IPR035964">
    <property type="entry name" value="I/LWEQ_dom_sf"/>
</dbReference>
<dbReference type="OrthoDB" id="8178130at2759"/>
<keyword evidence="2" id="KW-0963">Cytoplasm</keyword>
<dbReference type="Proteomes" id="UP000597762">
    <property type="component" value="Unassembled WGS sequence"/>
</dbReference>
<proteinExistence type="predicted"/>
<keyword evidence="7" id="KW-1185">Reference proteome</keyword>
<feature type="compositionally biased region" description="Basic and acidic residues" evidence="4">
    <location>
        <begin position="11"/>
        <end position="23"/>
    </location>
</feature>
<evidence type="ECO:0000256" key="3">
    <source>
        <dbReference type="SAM" id="Coils"/>
    </source>
</evidence>
<protein>
    <submittedName>
        <fullName evidence="6">HIP1</fullName>
    </submittedName>
</protein>
<feature type="region of interest" description="Disordered" evidence="4">
    <location>
        <begin position="1"/>
        <end position="59"/>
    </location>
</feature>
<reference evidence="6" key="1">
    <citation type="submission" date="2021-01" db="EMBL/GenBank/DDBJ databases">
        <authorList>
            <person name="Li R."/>
            <person name="Bekaert M."/>
        </authorList>
    </citation>
    <scope>NUCLEOTIDE SEQUENCE</scope>
    <source>
        <strain evidence="6">Farmed</strain>
    </source>
</reference>
<sequence length="544" mass="60028">MQQNSETALSELEKSTTKCENLEKSQQAATAAAAESKEQLTKTARQYILPTDDDDDEEELSKEIELLKAQKQQLEMDLEDVRVKATALDSSLEKVKKLEAELQESLNAQQAMESQHQEALKKLYKLLVESCVKECHVILQTALDQSENLPHLTVTCSAEYLLDRTYPIYDSITNLRTAHQQYKSNEAKVHELLVSLNGFSHQLSECIIHGFATSHSAQVAAGDELINNCKKAVNESMTTLTAIEQDSEKVNENINKILEAVKKIQADAETLLPKIADVKDKEIGDMVESEMQSTTSAVDLAAERIEAMLKKTSEDNTGATLEVNTSILDACTSLMKAIKVLLEKSRDLQKEIVAQGRGASTAKEFYNKHHRWTEGLITAAKTVGWAATALVEVADKVVQGEGKFEELIVCSKQIAASTAQLVVASKVKADRESKCLGQLSNASKMVNEAAGKVVGCAKTASNAVEEKSLMDFTTLSLHQTKQQEMQTQLHSSFLPIISFLIPSQFALFKTNLFLHHGHHSFISQQVLDAVHKVDPLNTEQTTKS</sequence>
<dbReference type="SUPFAM" id="SSF109885">
    <property type="entry name" value="I/LWEQ domain"/>
    <property type="match status" value="1"/>
</dbReference>
<evidence type="ECO:0000256" key="2">
    <source>
        <dbReference type="ARBA" id="ARBA00022490"/>
    </source>
</evidence>
<evidence type="ECO:0000313" key="7">
    <source>
        <dbReference type="Proteomes" id="UP000597762"/>
    </source>
</evidence>
<dbReference type="GO" id="GO:0006897">
    <property type="term" value="P:endocytosis"/>
    <property type="evidence" value="ECO:0007669"/>
    <property type="project" value="InterPro"/>
</dbReference>
<dbReference type="GO" id="GO:0048268">
    <property type="term" value="P:clathrin coat assembly"/>
    <property type="evidence" value="ECO:0007669"/>
    <property type="project" value="TreeGrafter"/>
</dbReference>
<dbReference type="PROSITE" id="PS50945">
    <property type="entry name" value="I_LWEQ"/>
    <property type="match status" value="1"/>
</dbReference>